<accession>A0A2R4VVS1</accession>
<evidence type="ECO:0000256" key="5">
    <source>
        <dbReference type="ARBA" id="ARBA00022946"/>
    </source>
</evidence>
<dbReference type="PANTHER" id="PTHR42807:SF1">
    <property type="entry name" value="GLUTARYL-COA DEHYDROGENASE, MITOCHONDRIAL"/>
    <property type="match status" value="1"/>
</dbReference>
<feature type="domain" description="Acyl-CoA dehydrogenase/oxidase N-terminal" evidence="14">
    <location>
        <begin position="17"/>
        <end position="129"/>
    </location>
</feature>
<dbReference type="GO" id="GO:0033539">
    <property type="term" value="P:fatty acid beta-oxidation using acyl-CoA dehydrogenase"/>
    <property type="evidence" value="ECO:0007669"/>
    <property type="project" value="TreeGrafter"/>
</dbReference>
<dbReference type="InterPro" id="IPR009075">
    <property type="entry name" value="AcylCo_DH/oxidase_C"/>
</dbReference>
<dbReference type="Gene3D" id="1.10.540.10">
    <property type="entry name" value="Acyl-CoA dehydrogenase/oxidase, N-terminal domain"/>
    <property type="match status" value="1"/>
</dbReference>
<comment type="pathway">
    <text evidence="7">Amino-acid metabolism; lysine degradation.</text>
</comment>
<evidence type="ECO:0000259" key="14">
    <source>
        <dbReference type="Pfam" id="PF02771"/>
    </source>
</evidence>
<dbReference type="FunFam" id="1.20.140.10:FF:000006">
    <property type="entry name" value="Glutaryl-CoA dehydrogenase, mitochondrial"/>
    <property type="match status" value="1"/>
</dbReference>
<dbReference type="GO" id="GO:0050660">
    <property type="term" value="F:flavin adenine dinucleotide binding"/>
    <property type="evidence" value="ECO:0007669"/>
    <property type="project" value="InterPro"/>
</dbReference>
<evidence type="ECO:0000256" key="8">
    <source>
        <dbReference type="ARBA" id="ARBA00037927"/>
    </source>
</evidence>
<proteinExistence type="inferred from homology"/>
<evidence type="ECO:0000256" key="4">
    <source>
        <dbReference type="ARBA" id="ARBA00022827"/>
    </source>
</evidence>
<keyword evidence="3 11" id="KW-0285">Flavoprotein</keyword>
<dbReference type="PANTHER" id="PTHR42807">
    <property type="entry name" value="GLUTARYL-COA DEHYDROGENASE, MITOCHONDRIAL"/>
    <property type="match status" value="1"/>
</dbReference>
<comment type="catalytic activity">
    <reaction evidence="10">
        <text>glutaryl-CoA + oxidized [electron-transfer flavoprotein] + 2 H(+) = (2E)-butenoyl-CoA + reduced [electron-transfer flavoprotein] + CO2</text>
        <dbReference type="Rhea" id="RHEA:13389"/>
        <dbReference type="Rhea" id="RHEA-COMP:10685"/>
        <dbReference type="Rhea" id="RHEA-COMP:10686"/>
        <dbReference type="ChEBI" id="CHEBI:15378"/>
        <dbReference type="ChEBI" id="CHEBI:16526"/>
        <dbReference type="ChEBI" id="CHEBI:57332"/>
        <dbReference type="ChEBI" id="CHEBI:57378"/>
        <dbReference type="ChEBI" id="CHEBI:57692"/>
        <dbReference type="ChEBI" id="CHEBI:58307"/>
        <dbReference type="EC" id="1.3.8.6"/>
    </reaction>
</comment>
<protein>
    <recommendedName>
        <fullName evidence="9">glutaryl-CoA dehydrogenase (ETF)</fullName>
        <ecNumber evidence="9">1.3.8.6</ecNumber>
    </recommendedName>
</protein>
<evidence type="ECO:0000256" key="10">
    <source>
        <dbReference type="ARBA" id="ARBA00049493"/>
    </source>
</evidence>
<evidence type="ECO:0000256" key="7">
    <source>
        <dbReference type="ARBA" id="ARBA00037899"/>
    </source>
</evidence>
<comment type="similarity">
    <text evidence="2 11">Belongs to the acyl-CoA dehydrogenase family.</text>
</comment>
<dbReference type="SUPFAM" id="SSF56645">
    <property type="entry name" value="Acyl-CoA dehydrogenase NM domain-like"/>
    <property type="match status" value="1"/>
</dbReference>
<evidence type="ECO:0000256" key="1">
    <source>
        <dbReference type="ARBA" id="ARBA00001974"/>
    </source>
</evidence>
<dbReference type="AlphaFoldDB" id="A0A2R4VVS1"/>
<dbReference type="EMBL" id="CP028906">
    <property type="protein sequence ID" value="AWB08529.1"/>
    <property type="molecule type" value="Genomic_DNA"/>
</dbReference>
<evidence type="ECO:0000256" key="6">
    <source>
        <dbReference type="ARBA" id="ARBA00023002"/>
    </source>
</evidence>
<dbReference type="InterPro" id="IPR052033">
    <property type="entry name" value="Glutaryl-CoA_DH_mitochondrial"/>
</dbReference>
<dbReference type="Pfam" id="PF02771">
    <property type="entry name" value="Acyl-CoA_dh_N"/>
    <property type="match status" value="1"/>
</dbReference>
<dbReference type="FunFam" id="2.40.110.10:FF:000008">
    <property type="entry name" value="Glutaryl-CoA dehydrogenase, mitochondrial"/>
    <property type="match status" value="1"/>
</dbReference>
<comment type="cofactor">
    <cofactor evidence="1 11">
        <name>FAD</name>
        <dbReference type="ChEBI" id="CHEBI:57692"/>
    </cofactor>
</comment>
<keyword evidence="16" id="KW-1185">Reference proteome</keyword>
<evidence type="ECO:0000256" key="2">
    <source>
        <dbReference type="ARBA" id="ARBA00009347"/>
    </source>
</evidence>
<organism evidence="15 16">
    <name type="scientific">Azospirillum humicireducens</name>
    <dbReference type="NCBI Taxonomy" id="1226968"/>
    <lineage>
        <taxon>Bacteria</taxon>
        <taxon>Pseudomonadati</taxon>
        <taxon>Pseudomonadota</taxon>
        <taxon>Alphaproteobacteria</taxon>
        <taxon>Rhodospirillales</taxon>
        <taxon>Azospirillaceae</taxon>
        <taxon>Azospirillum</taxon>
    </lineage>
</organism>
<dbReference type="Gene3D" id="2.40.110.10">
    <property type="entry name" value="Butyryl-CoA Dehydrogenase, subunit A, domain 2"/>
    <property type="match status" value="1"/>
</dbReference>
<evidence type="ECO:0000256" key="9">
    <source>
        <dbReference type="ARBA" id="ARBA00039033"/>
    </source>
</evidence>
<geneLocation type="plasmid" evidence="15 16">
    <name>pYZ5</name>
</geneLocation>
<evidence type="ECO:0000259" key="12">
    <source>
        <dbReference type="Pfam" id="PF00441"/>
    </source>
</evidence>
<dbReference type="OrthoDB" id="5510711at2"/>
<dbReference type="InterPro" id="IPR013786">
    <property type="entry name" value="AcylCoA_DH/ox_N"/>
</dbReference>
<dbReference type="EC" id="1.3.8.6" evidence="9"/>
<dbReference type="InterPro" id="IPR037069">
    <property type="entry name" value="AcylCoA_DH/ox_N_sf"/>
</dbReference>
<keyword evidence="15" id="KW-0614">Plasmid</keyword>
<dbReference type="InterPro" id="IPR006089">
    <property type="entry name" value="Acyl-CoA_DH_CS"/>
</dbReference>
<feature type="domain" description="Acyl-CoA oxidase/dehydrogenase middle" evidence="13">
    <location>
        <begin position="133"/>
        <end position="225"/>
    </location>
</feature>
<dbReference type="InterPro" id="IPR006091">
    <property type="entry name" value="Acyl-CoA_Oxase/DH_mid-dom"/>
</dbReference>
<dbReference type="Pfam" id="PF00441">
    <property type="entry name" value="Acyl-CoA_dh_1"/>
    <property type="match status" value="1"/>
</dbReference>
<dbReference type="KEGG" id="ahu:A6A40_26400"/>
<dbReference type="GO" id="GO:0000062">
    <property type="term" value="F:fatty-acyl-CoA binding"/>
    <property type="evidence" value="ECO:0007669"/>
    <property type="project" value="TreeGrafter"/>
</dbReference>
<keyword evidence="4 11" id="KW-0274">FAD</keyword>
<sequence length="392" mass="43110">MQSIQWDDAFLLESQLTEDEKLVRDSARAYCQDRLQPRVISSFREERFDREIMSEMGELGLLGPTIPEEYGGPGVSHVAYGLVAREVERVDSGYRSAMSVQSSLVMHPIYAYGSEEQKKKWLPRLATGELVGCFGLTEPDHGSDPGGMKTRATKVDGGYLLSGAKMWITNSPIADLAVVWAKSDAHDNKIKGFVVERGTKGFSTPKIEGKLSLRASVTGEIVLDEAFVPDENLLPNVSGLGGPFGCLNKARYGIAWGVMGAAEFCWHAARQYTLDRKQFGRPLAQTQLVQKKLADMMTEITLGLQAALRVGRMMDDGSWSPEAISLIKRNNCGKALDIARVARDMHGGNGISEEFQVIRHMVNLETVNTYEGTHDVHALILGRAQTGLQAFS</sequence>
<evidence type="ECO:0000313" key="15">
    <source>
        <dbReference type="EMBL" id="AWB08529.1"/>
    </source>
</evidence>
<dbReference type="InterPro" id="IPR009100">
    <property type="entry name" value="AcylCoA_DH/oxidase_NM_dom_sf"/>
</dbReference>
<keyword evidence="5" id="KW-0809">Transit peptide</keyword>
<dbReference type="Proteomes" id="UP000077405">
    <property type="component" value="Plasmid pYZ5"/>
</dbReference>
<dbReference type="Pfam" id="PF02770">
    <property type="entry name" value="Acyl-CoA_dh_M"/>
    <property type="match status" value="1"/>
</dbReference>
<name>A0A2R4VVS1_9PROT</name>
<evidence type="ECO:0000259" key="13">
    <source>
        <dbReference type="Pfam" id="PF02770"/>
    </source>
</evidence>
<gene>
    <name evidence="15" type="ORF">A6A40_26400</name>
</gene>
<dbReference type="RefSeq" id="WP_108548786.1">
    <property type="nucleotide sequence ID" value="NZ_CP028906.1"/>
</dbReference>
<dbReference type="PROSITE" id="PS00073">
    <property type="entry name" value="ACYL_COA_DH_2"/>
    <property type="match status" value="1"/>
</dbReference>
<evidence type="ECO:0000256" key="3">
    <source>
        <dbReference type="ARBA" id="ARBA00022630"/>
    </source>
</evidence>
<dbReference type="Gene3D" id="1.20.140.10">
    <property type="entry name" value="Butyryl-CoA Dehydrogenase, subunit A, domain 3"/>
    <property type="match status" value="1"/>
</dbReference>
<evidence type="ECO:0000313" key="16">
    <source>
        <dbReference type="Proteomes" id="UP000077405"/>
    </source>
</evidence>
<dbReference type="GO" id="GO:0046949">
    <property type="term" value="P:fatty-acyl-CoA biosynthetic process"/>
    <property type="evidence" value="ECO:0007669"/>
    <property type="project" value="TreeGrafter"/>
</dbReference>
<dbReference type="SUPFAM" id="SSF47203">
    <property type="entry name" value="Acyl-CoA dehydrogenase C-terminal domain-like"/>
    <property type="match status" value="1"/>
</dbReference>
<feature type="domain" description="Acyl-CoA dehydrogenase/oxidase C-terminal" evidence="12">
    <location>
        <begin position="245"/>
        <end position="384"/>
    </location>
</feature>
<reference evidence="15 16" key="1">
    <citation type="submission" date="2018-04" db="EMBL/GenBank/DDBJ databases">
        <title>Complete genome sequence of the nitrogen-fixing bacterium Azospirillum humicireducens type strain SgZ-5.</title>
        <authorList>
            <person name="Yu Z."/>
        </authorList>
    </citation>
    <scope>NUCLEOTIDE SEQUENCE [LARGE SCALE GENOMIC DNA]</scope>
    <source>
        <strain evidence="15 16">SgZ-5</strain>
        <plasmid evidence="15 16">pYZ5</plasmid>
    </source>
</reference>
<evidence type="ECO:0000256" key="11">
    <source>
        <dbReference type="RuleBase" id="RU362125"/>
    </source>
</evidence>
<dbReference type="InterPro" id="IPR036250">
    <property type="entry name" value="AcylCo_DH-like_C"/>
</dbReference>
<comment type="pathway">
    <text evidence="8">Amino-acid metabolism; tryptophan metabolism.</text>
</comment>
<dbReference type="GO" id="GO:0004361">
    <property type="term" value="F:glutaryl-CoA dehydrogenase activity"/>
    <property type="evidence" value="ECO:0007669"/>
    <property type="project" value="UniProtKB-EC"/>
</dbReference>
<dbReference type="FunFam" id="1.10.540.10:FF:000003">
    <property type="entry name" value="glutaryl-CoA dehydrogenase, mitochondrial"/>
    <property type="match status" value="1"/>
</dbReference>
<keyword evidence="6 11" id="KW-0560">Oxidoreductase</keyword>
<dbReference type="CDD" id="cd01151">
    <property type="entry name" value="GCD"/>
    <property type="match status" value="1"/>
</dbReference>
<dbReference type="InterPro" id="IPR046373">
    <property type="entry name" value="Acyl-CoA_Oxase/DH_mid-dom_sf"/>
</dbReference>